<organism evidence="1 2">
    <name type="scientific">Hansschlegelia plantiphila</name>
    <dbReference type="NCBI Taxonomy" id="374655"/>
    <lineage>
        <taxon>Bacteria</taxon>
        <taxon>Pseudomonadati</taxon>
        <taxon>Pseudomonadota</taxon>
        <taxon>Alphaproteobacteria</taxon>
        <taxon>Hyphomicrobiales</taxon>
        <taxon>Methylopilaceae</taxon>
        <taxon>Hansschlegelia</taxon>
    </lineage>
</organism>
<keyword evidence="2" id="KW-1185">Reference proteome</keyword>
<protein>
    <recommendedName>
        <fullName evidence="3">Glycosyltransferase family 92 protein</fullName>
    </recommendedName>
</protein>
<reference evidence="1" key="1">
    <citation type="journal article" date="2014" name="Int. J. Syst. Evol. Microbiol.">
        <title>Complete genome sequence of Corynebacterium casei LMG S-19264T (=DSM 44701T), isolated from a smear-ripened cheese.</title>
        <authorList>
            <consortium name="US DOE Joint Genome Institute (JGI-PGF)"/>
            <person name="Walter F."/>
            <person name="Albersmeier A."/>
            <person name="Kalinowski J."/>
            <person name="Ruckert C."/>
        </authorList>
    </citation>
    <scope>NUCLEOTIDE SEQUENCE</scope>
    <source>
        <strain evidence="1">VKM B-2347</strain>
    </source>
</reference>
<comment type="caution">
    <text evidence="1">The sequence shown here is derived from an EMBL/GenBank/DDBJ whole genome shotgun (WGS) entry which is preliminary data.</text>
</comment>
<sequence length="384" mass="44174">MNFYIADVSSIFIPEALDVRRNVRKSVRRGNPADLKRYDYRGIFYDVFNFKDKIILAGPPLYNLAKELRSAEFLIDGVPALQEPVLEDIRRTQRSHLWTQRPAKILELHSDIVRSAVRVNGADTDTFKGRRVLMTLSKNNDLHWISDWARYYVKEHEVDAVLIYDNASDRYRLRDILAELRQVDGLAAAVVVHWPYFYGPQTRGIGPFGNFCQATMLEHARRRFLSEAAGVINADIDELAVTQDGRSVFEHVGDSALGGILFAGRWIEATELPADRTPRHSDYDLFNPDTDACATKWALIPSRIEEKCAWRTHWIQDLQLPTSPAVQFRHLKGINTNWQFDRSRVVKYDPARHVRDEPLRAALDRAFGERDERLPQELAMSDAV</sequence>
<evidence type="ECO:0008006" key="3">
    <source>
        <dbReference type="Google" id="ProtNLM"/>
    </source>
</evidence>
<proteinExistence type="predicted"/>
<evidence type="ECO:0000313" key="2">
    <source>
        <dbReference type="Proteomes" id="UP001143372"/>
    </source>
</evidence>
<dbReference type="AlphaFoldDB" id="A0A9W6J0H6"/>
<dbReference type="EMBL" id="BSFI01000007">
    <property type="protein sequence ID" value="GLK68092.1"/>
    <property type="molecule type" value="Genomic_DNA"/>
</dbReference>
<reference evidence="1" key="2">
    <citation type="submission" date="2023-01" db="EMBL/GenBank/DDBJ databases">
        <authorList>
            <person name="Sun Q."/>
            <person name="Evtushenko L."/>
        </authorList>
    </citation>
    <scope>NUCLEOTIDE SEQUENCE</scope>
    <source>
        <strain evidence="1">VKM B-2347</strain>
    </source>
</reference>
<evidence type="ECO:0000313" key="1">
    <source>
        <dbReference type="EMBL" id="GLK68092.1"/>
    </source>
</evidence>
<name>A0A9W6J0H6_9HYPH</name>
<dbReference type="Proteomes" id="UP001143372">
    <property type="component" value="Unassembled WGS sequence"/>
</dbReference>
<accession>A0A9W6J0H6</accession>
<gene>
    <name evidence="1" type="ORF">GCM10008179_17300</name>
</gene>
<dbReference type="RefSeq" id="WP_271168322.1">
    <property type="nucleotide sequence ID" value="NZ_BSFI01000007.1"/>
</dbReference>